<comment type="catalytic activity">
    <reaction evidence="1">
        <text>L-lysine = D-beta-lysine</text>
        <dbReference type="Rhea" id="RHEA:44148"/>
        <dbReference type="ChEBI" id="CHEBI:32551"/>
        <dbReference type="ChEBI" id="CHEBI:84138"/>
    </reaction>
</comment>
<evidence type="ECO:0000256" key="5">
    <source>
        <dbReference type="ARBA" id="ARBA00022363"/>
    </source>
</evidence>
<name>A0A9E4TRK4_9GAMM</name>
<keyword evidence="6 14" id="KW-0004">4Fe-4S</keyword>
<evidence type="ECO:0000256" key="12">
    <source>
        <dbReference type="ARBA" id="ARBA00023235"/>
    </source>
</evidence>
<dbReference type="SFLD" id="SFLDS00029">
    <property type="entry name" value="Radical_SAM"/>
    <property type="match status" value="1"/>
</dbReference>
<comment type="similarity">
    <text evidence="4">Belongs to the radical SAM superfamily. KamA family.</text>
</comment>
<reference evidence="17" key="1">
    <citation type="journal article" date="2021" name="Proc. Natl. Acad. Sci. U.S.A.">
        <title>Global biogeography of chemosynthetic symbionts reveals both localized and globally distributed symbiont groups. .</title>
        <authorList>
            <person name="Osvatic J.T."/>
            <person name="Wilkins L.G.E."/>
            <person name="Leibrecht L."/>
            <person name="Leray M."/>
            <person name="Zauner S."/>
            <person name="Polzin J."/>
            <person name="Camacho Y."/>
            <person name="Gros O."/>
            <person name="van Gils J.A."/>
            <person name="Eisen J.A."/>
            <person name="Petersen J.M."/>
            <person name="Yuen B."/>
        </authorList>
    </citation>
    <scope>NUCLEOTIDE SEQUENCE</scope>
    <source>
        <strain evidence="17">MAGclacostrist055</strain>
    </source>
</reference>
<keyword evidence="10" id="KW-0408">Iron</keyword>
<evidence type="ECO:0000313" key="17">
    <source>
        <dbReference type="EMBL" id="MCG7977260.1"/>
    </source>
</evidence>
<dbReference type="SFLD" id="SFLDF00314">
    <property type="entry name" value="L-lysine_2_3-aminomutase_(yjeK"/>
    <property type="match status" value="1"/>
</dbReference>
<evidence type="ECO:0000256" key="9">
    <source>
        <dbReference type="ARBA" id="ARBA00022898"/>
    </source>
</evidence>
<comment type="cofactor">
    <cofactor evidence="3">
        <name>[4Fe-4S] cluster</name>
        <dbReference type="ChEBI" id="CHEBI:49883"/>
    </cofactor>
</comment>
<dbReference type="InterPro" id="IPR013785">
    <property type="entry name" value="Aldolase_TIM"/>
</dbReference>
<dbReference type="GO" id="GO:0016853">
    <property type="term" value="F:isomerase activity"/>
    <property type="evidence" value="ECO:0007669"/>
    <property type="project" value="UniProtKB-KW"/>
</dbReference>
<keyword evidence="8 14" id="KW-0479">Metal-binding</keyword>
<feature type="binding site" evidence="14">
    <location>
        <position position="131"/>
    </location>
    <ligand>
        <name>[4Fe-4S] cluster</name>
        <dbReference type="ChEBI" id="CHEBI:49883"/>
        <note>4Fe-4S-S-AdoMet</note>
    </ligand>
</feature>
<accession>A0A9E4TRK4</accession>
<keyword evidence="7" id="KW-0949">S-adenosyl-L-methionine</keyword>
<feature type="domain" description="Radical SAM core" evidence="16">
    <location>
        <begin position="116"/>
        <end position="332"/>
    </location>
</feature>
<evidence type="ECO:0000256" key="4">
    <source>
        <dbReference type="ARBA" id="ARBA00008703"/>
    </source>
</evidence>
<evidence type="ECO:0000256" key="1">
    <source>
        <dbReference type="ARBA" id="ARBA00001352"/>
    </source>
</evidence>
<dbReference type="GO" id="GO:0051539">
    <property type="term" value="F:4 iron, 4 sulfur cluster binding"/>
    <property type="evidence" value="ECO:0007669"/>
    <property type="project" value="UniProtKB-KW"/>
</dbReference>
<dbReference type="EMBL" id="JAEPCR010000011">
    <property type="protein sequence ID" value="MCG7977260.1"/>
    <property type="molecule type" value="Genomic_DNA"/>
</dbReference>
<comment type="cofactor">
    <cofactor evidence="2 15">
        <name>pyridoxal 5'-phosphate</name>
        <dbReference type="ChEBI" id="CHEBI:597326"/>
    </cofactor>
</comment>
<evidence type="ECO:0000256" key="8">
    <source>
        <dbReference type="ARBA" id="ARBA00022723"/>
    </source>
</evidence>
<dbReference type="AlphaFoldDB" id="A0A9E4TRK4"/>
<dbReference type="PIRSF" id="PIRSF004911">
    <property type="entry name" value="DUF160"/>
    <property type="match status" value="1"/>
</dbReference>
<dbReference type="InterPro" id="IPR022462">
    <property type="entry name" value="EpmB"/>
</dbReference>
<dbReference type="Gene3D" id="3.20.20.70">
    <property type="entry name" value="Aldolase class I"/>
    <property type="match status" value="1"/>
</dbReference>
<dbReference type="PANTHER" id="PTHR30538:SF1">
    <property type="entry name" value="L-LYSINE 2,3-AMINOMUTASE"/>
    <property type="match status" value="1"/>
</dbReference>
<dbReference type="PROSITE" id="PS51918">
    <property type="entry name" value="RADICAL_SAM"/>
    <property type="match status" value="1"/>
</dbReference>
<dbReference type="Proteomes" id="UP000886674">
    <property type="component" value="Unassembled WGS sequence"/>
</dbReference>
<evidence type="ECO:0000256" key="10">
    <source>
        <dbReference type="ARBA" id="ARBA00023004"/>
    </source>
</evidence>
<evidence type="ECO:0000256" key="14">
    <source>
        <dbReference type="PIRSR" id="PIRSR004911-1"/>
    </source>
</evidence>
<evidence type="ECO:0000256" key="7">
    <source>
        <dbReference type="ARBA" id="ARBA00022691"/>
    </source>
</evidence>
<dbReference type="PANTHER" id="PTHR30538">
    <property type="entry name" value="LYSINE 2,3-AMINOMUTASE-RELATED"/>
    <property type="match status" value="1"/>
</dbReference>
<keyword evidence="11 14" id="KW-0411">Iron-sulfur</keyword>
<protein>
    <recommendedName>
        <fullName evidence="5">L-lysine 2,3-aminomutase</fullName>
    </recommendedName>
    <alternativeName>
        <fullName evidence="13">EF-P post-translational modification enzyme B</fullName>
    </alternativeName>
</protein>
<dbReference type="Pfam" id="PF04055">
    <property type="entry name" value="Radical_SAM"/>
    <property type="match status" value="1"/>
</dbReference>
<gene>
    <name evidence="17" type="primary">epmB</name>
    <name evidence="17" type="ORF">JAY77_03805</name>
</gene>
<organism evidence="17 18">
    <name type="scientific">Candidatus Thiodiazotropha taylori</name>
    <dbReference type="NCBI Taxonomy" id="2792791"/>
    <lineage>
        <taxon>Bacteria</taxon>
        <taxon>Pseudomonadati</taxon>
        <taxon>Pseudomonadota</taxon>
        <taxon>Gammaproteobacteria</taxon>
        <taxon>Chromatiales</taxon>
        <taxon>Sedimenticolaceae</taxon>
        <taxon>Candidatus Thiodiazotropha</taxon>
    </lineage>
</organism>
<keyword evidence="9 15" id="KW-0663">Pyridoxal phosphate</keyword>
<dbReference type="InterPro" id="IPR003739">
    <property type="entry name" value="Lys_aminomutase/Glu_NH3_mut"/>
</dbReference>
<evidence type="ECO:0000256" key="2">
    <source>
        <dbReference type="ARBA" id="ARBA00001933"/>
    </source>
</evidence>
<evidence type="ECO:0000259" key="16">
    <source>
        <dbReference type="PROSITE" id="PS51918"/>
    </source>
</evidence>
<dbReference type="CDD" id="cd01335">
    <property type="entry name" value="Radical_SAM"/>
    <property type="match status" value="1"/>
</dbReference>
<dbReference type="NCBIfam" id="TIGR00238">
    <property type="entry name" value="KamA family radical SAM protein"/>
    <property type="match status" value="1"/>
</dbReference>
<evidence type="ECO:0000256" key="13">
    <source>
        <dbReference type="ARBA" id="ARBA00030756"/>
    </source>
</evidence>
<feature type="modified residue" description="N6-(pyridoxal phosphate)lysine" evidence="15">
    <location>
        <position position="343"/>
    </location>
</feature>
<dbReference type="NCBIfam" id="TIGR03821">
    <property type="entry name" value="EFP_modif_epmB"/>
    <property type="match status" value="1"/>
</dbReference>
<sequence>MTSSRNISIAAHIIPETESCVQAPGWRKALADGFTDVPSLLEYLQIEPSAVSDHIRASRQFSLRVPKVFATLMRKGDPDDPLLLQVLPSAGEMDLADGFSTDPVGDHMAGQSPGLLQKYHGRILIITTGACAVHCRYCFRRHYPYTGATATNSQWRHIIDYLEANPAIEEVILSGGDPLMISDDKLERWLAQLEALPQIKRLRIHTRLPVVLPQRITTELLSVLKRCPINKVMVIHANHPNELSPAVAEGMKRVAASDVTLLNQSVLLKGVNDHCDTLVRLSNRLFEIGVLPYYLHLLDRVEGAAHFELEKTAILRLQQQLMTELPGYLMPRMVREIAGVLYKTPIQICPL</sequence>
<dbReference type="SUPFAM" id="SSF102114">
    <property type="entry name" value="Radical SAM enzymes"/>
    <property type="match status" value="1"/>
</dbReference>
<dbReference type="GO" id="GO:0046872">
    <property type="term" value="F:metal ion binding"/>
    <property type="evidence" value="ECO:0007669"/>
    <property type="project" value="UniProtKB-KW"/>
</dbReference>
<comment type="caution">
    <text evidence="17">The sequence shown here is derived from an EMBL/GenBank/DDBJ whole genome shotgun (WGS) entry which is preliminary data.</text>
</comment>
<evidence type="ECO:0000256" key="6">
    <source>
        <dbReference type="ARBA" id="ARBA00022485"/>
    </source>
</evidence>
<evidence type="ECO:0000313" key="18">
    <source>
        <dbReference type="Proteomes" id="UP000886674"/>
    </source>
</evidence>
<feature type="binding site" evidence="14">
    <location>
        <position position="135"/>
    </location>
    <ligand>
        <name>[4Fe-4S] cluster</name>
        <dbReference type="ChEBI" id="CHEBI:49883"/>
        <note>4Fe-4S-S-AdoMet</note>
    </ligand>
</feature>
<feature type="binding site" evidence="14">
    <location>
        <position position="138"/>
    </location>
    <ligand>
        <name>[4Fe-4S] cluster</name>
        <dbReference type="ChEBI" id="CHEBI:49883"/>
        <note>4Fe-4S-S-AdoMet</note>
    </ligand>
</feature>
<dbReference type="SFLD" id="SFLDG01070">
    <property type="entry name" value="PLP-dependent"/>
    <property type="match status" value="1"/>
</dbReference>
<evidence type="ECO:0000256" key="3">
    <source>
        <dbReference type="ARBA" id="ARBA00001966"/>
    </source>
</evidence>
<keyword evidence="12" id="KW-0413">Isomerase</keyword>
<evidence type="ECO:0000256" key="15">
    <source>
        <dbReference type="PIRSR" id="PIRSR603739-50"/>
    </source>
</evidence>
<dbReference type="InterPro" id="IPR007197">
    <property type="entry name" value="rSAM"/>
</dbReference>
<evidence type="ECO:0000256" key="11">
    <source>
        <dbReference type="ARBA" id="ARBA00023014"/>
    </source>
</evidence>
<dbReference type="InterPro" id="IPR058240">
    <property type="entry name" value="rSAM_sf"/>
</dbReference>
<proteinExistence type="inferred from homology"/>